<protein>
    <submittedName>
        <fullName evidence="1">Uncharacterized protein</fullName>
    </submittedName>
</protein>
<gene>
    <name evidence="1" type="ORF">J2Y00_004904</name>
</gene>
<dbReference type="AlphaFoldDB" id="A0AAE4BQ84"/>
<dbReference type="EMBL" id="JAVDQK010000028">
    <property type="protein sequence ID" value="MDR6221272.1"/>
    <property type="molecule type" value="Genomic_DNA"/>
</dbReference>
<accession>A0AAE4BQ84</accession>
<dbReference type="Proteomes" id="UP001185331">
    <property type="component" value="Unassembled WGS sequence"/>
</dbReference>
<evidence type="ECO:0000313" key="1">
    <source>
        <dbReference type="EMBL" id="MDR6221272.1"/>
    </source>
</evidence>
<organism evidence="1 2">
    <name type="scientific">Deinococcus soli</name>
    <name type="common">ex Cha et al. 2016</name>
    <dbReference type="NCBI Taxonomy" id="1309411"/>
    <lineage>
        <taxon>Bacteria</taxon>
        <taxon>Thermotogati</taxon>
        <taxon>Deinococcota</taxon>
        <taxon>Deinococci</taxon>
        <taxon>Deinococcales</taxon>
        <taxon>Deinococcaceae</taxon>
        <taxon>Deinococcus</taxon>
    </lineage>
</organism>
<proteinExistence type="predicted"/>
<name>A0AAE4BQ84_9DEIO</name>
<comment type="caution">
    <text evidence="1">The sequence shown here is derived from an EMBL/GenBank/DDBJ whole genome shotgun (WGS) entry which is preliminary data.</text>
</comment>
<reference evidence="1" key="1">
    <citation type="submission" date="2023-07" db="EMBL/GenBank/DDBJ databases">
        <title>Sorghum-associated microbial communities from plants grown in Nebraska, USA.</title>
        <authorList>
            <person name="Schachtman D."/>
        </authorList>
    </citation>
    <scope>NUCLEOTIDE SEQUENCE</scope>
    <source>
        <strain evidence="1">BE330</strain>
    </source>
</reference>
<sequence length="47" mass="5009">MEAWLGAFLLREHGVRQNGWSIRPVTESDAARIFAAAGLLGLTPSAA</sequence>
<evidence type="ECO:0000313" key="2">
    <source>
        <dbReference type="Proteomes" id="UP001185331"/>
    </source>
</evidence>